<gene>
    <name evidence="3" type="ORF">MFIFM68171_04214</name>
</gene>
<organism evidence="3 4">
    <name type="scientific">Madurella fahalii</name>
    <dbReference type="NCBI Taxonomy" id="1157608"/>
    <lineage>
        <taxon>Eukaryota</taxon>
        <taxon>Fungi</taxon>
        <taxon>Dikarya</taxon>
        <taxon>Ascomycota</taxon>
        <taxon>Pezizomycotina</taxon>
        <taxon>Sordariomycetes</taxon>
        <taxon>Sordariomycetidae</taxon>
        <taxon>Sordariales</taxon>
        <taxon>Sordariales incertae sedis</taxon>
        <taxon>Madurella</taxon>
    </lineage>
</organism>
<keyword evidence="1" id="KW-0732">Signal</keyword>
<dbReference type="GeneID" id="98174957"/>
<dbReference type="PANTHER" id="PTHR33928:SF2">
    <property type="entry name" value="PECTATE LYASE SUPERFAMILY PROTEIN DOMAIN-CONTAINING PROTEIN-RELATED"/>
    <property type="match status" value="1"/>
</dbReference>
<evidence type="ECO:0000256" key="1">
    <source>
        <dbReference type="SAM" id="SignalP"/>
    </source>
</evidence>
<dbReference type="CDD" id="cd23668">
    <property type="entry name" value="GH55_beta13glucanase-like"/>
    <property type="match status" value="1"/>
</dbReference>
<keyword evidence="4" id="KW-1185">Reference proteome</keyword>
<comment type="caution">
    <text evidence="3">The sequence shown here is derived from an EMBL/GenBank/DDBJ whole genome shotgun (WGS) entry which is preliminary data.</text>
</comment>
<dbReference type="SUPFAM" id="SSF51126">
    <property type="entry name" value="Pectin lyase-like"/>
    <property type="match status" value="2"/>
</dbReference>
<dbReference type="InterPro" id="IPR011050">
    <property type="entry name" value="Pectin_lyase_fold/virulence"/>
</dbReference>
<dbReference type="PANTHER" id="PTHR33928">
    <property type="entry name" value="POLYGALACTURONASE QRT3"/>
    <property type="match status" value="1"/>
</dbReference>
<feature type="signal peptide" evidence="1">
    <location>
        <begin position="1"/>
        <end position="16"/>
    </location>
</feature>
<evidence type="ECO:0000259" key="2">
    <source>
        <dbReference type="Pfam" id="PF12708"/>
    </source>
</evidence>
<feature type="chain" id="PRO_5045984226" evidence="1">
    <location>
        <begin position="17"/>
        <end position="817"/>
    </location>
</feature>
<dbReference type="Proteomes" id="UP001628179">
    <property type="component" value="Unassembled WGS sequence"/>
</dbReference>
<name>A0ABQ0G8A6_9PEZI</name>
<proteinExistence type="predicted"/>
<accession>A0ABQ0G8A6</accession>
<dbReference type="Pfam" id="PF12708">
    <property type="entry name" value="Pect-lyase_RHGA_epim"/>
    <property type="match status" value="1"/>
</dbReference>
<dbReference type="RefSeq" id="XP_070915735.1">
    <property type="nucleotide sequence ID" value="XM_071059634.1"/>
</dbReference>
<reference evidence="3 4" key="1">
    <citation type="submission" date="2024-09" db="EMBL/GenBank/DDBJ databases">
        <title>Itraconazole resistance in Madurella fahalii resulting from another homologue of gene encoding cytochrome P450 14-alpha sterol demethylase (CYP51).</title>
        <authorList>
            <person name="Yoshioka I."/>
            <person name="Fahal A.H."/>
            <person name="Kaneko S."/>
            <person name="Yaguchi T."/>
        </authorList>
    </citation>
    <scope>NUCLEOTIDE SEQUENCE [LARGE SCALE GENOMIC DNA]</scope>
    <source>
        <strain evidence="3 4">IFM 68171</strain>
    </source>
</reference>
<dbReference type="InterPro" id="IPR012334">
    <property type="entry name" value="Pectin_lyas_fold"/>
</dbReference>
<feature type="domain" description="Rhamnogalacturonase A/B/Epimerase-like pectate lyase" evidence="2">
    <location>
        <begin position="65"/>
        <end position="280"/>
    </location>
</feature>
<evidence type="ECO:0000313" key="4">
    <source>
        <dbReference type="Proteomes" id="UP001628179"/>
    </source>
</evidence>
<protein>
    <submittedName>
        <fullName evidence="3">Exo-beta-1,3-glucanase</fullName>
    </submittedName>
</protein>
<sequence>MRAPLLVAALLAASAAQQFPDTPEVLARQACQGPVEGNPQTWWRAQIRHNGTTPYAADSTFQYYRTVVQYGADSSGAEDSSDAFNHAIDAWNRTGNTVTTLPAYVYVPPGTYLIRKPIQMLVNTFLIGDPLSPPTLVADPALETNPVINGYDDHQGEGSSTKNFYMAVRNLNIDTTRIASDVRAAAMDWSVSQACSLTDVHINMPMFSSHVGITMNQGGSGKIIADCSFTGGAVGIQLANQQYMLKGLRFDGCGVGVSVVRSHVTTIQGCSFTNCNYGVDVGGVDSTGALSIVDSSVSRCNAGVNAHVSGSGQGSLVLDGFVVSDAIAVRSSSGATLLQGSVPEGQTWVMGNTSPDGYQSGRTFPIRRPTGLLVDGRYFTTPLPQYANYDISQVVSVTEDPEHRVYGDNSHDDGPAINAILRKNANCKVVFFPQGIYRTNETIYVPPGSRLVGEVFSVISGVGSHFSNPGSPQPIIKVGNPDERGVAQFTDLLFSVADILPGAIIVQVNMAGPQPGDVGFWNCVIRAGGSIDSLVSTQCGGPDPANCKAAFALLHLTPTASAYLEDVWGWVADHGLDPDLPAQNIAVGRGALVESTAPTWLVGTSFEHCVLYQYALRGASNVYIGQHQTEAPYWQGVGSPQRAPAPWAVDSAYGDPSFDHCGADDDDRCYRAWGLHMADSDRIVIHGSAMWSFFNAMNDDLWSDPQCTLTGDICQTNMAFVQGARATWWFSVSSKSTENLVLDMGSGGEDGGGDGAVFTSQRDNPGGWGAVVAAYLRNTGGEDGDGDEDGDSGAMHAQMSVIGPMVVVWGIVFTLMR</sequence>
<dbReference type="Gene3D" id="2.160.20.10">
    <property type="entry name" value="Single-stranded right-handed beta-helix, Pectin lyase-like"/>
    <property type="match status" value="2"/>
</dbReference>
<evidence type="ECO:0000313" key="3">
    <source>
        <dbReference type="EMBL" id="GAB1314004.1"/>
    </source>
</evidence>
<dbReference type="InterPro" id="IPR039279">
    <property type="entry name" value="QRT3-like"/>
</dbReference>
<dbReference type="InterPro" id="IPR024535">
    <property type="entry name" value="RHGA/B-epi-like_pectate_lyase"/>
</dbReference>
<dbReference type="EMBL" id="BAAFSV010000002">
    <property type="protein sequence ID" value="GAB1314004.1"/>
    <property type="molecule type" value="Genomic_DNA"/>
</dbReference>